<evidence type="ECO:0000313" key="7">
    <source>
        <dbReference type="EMBL" id="MZR31282.1"/>
    </source>
</evidence>
<dbReference type="AlphaFoldDB" id="A0A6L8W9Z5"/>
<evidence type="ECO:0000256" key="3">
    <source>
        <dbReference type="ARBA" id="ARBA00022723"/>
    </source>
</evidence>
<name>A0A6L8W9Z5_9PROT</name>
<evidence type="ECO:0000313" key="8">
    <source>
        <dbReference type="Proteomes" id="UP000476030"/>
    </source>
</evidence>
<gene>
    <name evidence="7" type="primary">add</name>
    <name evidence="7" type="ORF">GQE98_11630</name>
</gene>
<comment type="similarity">
    <text evidence="2">Belongs to the metallo-dependent hydrolases superfamily. Adenosine and AMP deaminases family.</text>
</comment>
<reference evidence="7 8" key="1">
    <citation type="submission" date="2019-12" db="EMBL/GenBank/DDBJ databases">
        <title>Snethiella sp. nov. sp. isolated from sea sand.</title>
        <authorList>
            <person name="Kim J."/>
            <person name="Jeong S.E."/>
            <person name="Jung H.S."/>
            <person name="Jeon C.O."/>
        </authorList>
    </citation>
    <scope>NUCLEOTIDE SEQUENCE [LARGE SCALE GENOMIC DNA]</scope>
    <source>
        <strain evidence="7 8">DP05</strain>
    </source>
</reference>
<keyword evidence="4 7" id="KW-0378">Hydrolase</keyword>
<dbReference type="Pfam" id="PF00962">
    <property type="entry name" value="A_deaminase"/>
    <property type="match status" value="1"/>
</dbReference>
<dbReference type="PANTHER" id="PTHR43114:SF6">
    <property type="entry name" value="ADENINE DEAMINASE"/>
    <property type="match status" value="1"/>
</dbReference>
<dbReference type="InterPro" id="IPR006330">
    <property type="entry name" value="Ado/ade_deaminase"/>
</dbReference>
<comment type="caution">
    <text evidence="7">The sequence shown here is derived from an EMBL/GenBank/DDBJ whole genome shotgun (WGS) entry which is preliminary data.</text>
</comment>
<dbReference type="InterPro" id="IPR001365">
    <property type="entry name" value="A_deaminase_dom"/>
</dbReference>
<proteinExistence type="inferred from homology"/>
<dbReference type="NCBIfam" id="TIGR01430">
    <property type="entry name" value="aden_deam"/>
    <property type="match status" value="1"/>
</dbReference>
<comment type="cofactor">
    <cofactor evidence="1">
        <name>Zn(2+)</name>
        <dbReference type="ChEBI" id="CHEBI:29105"/>
    </cofactor>
</comment>
<evidence type="ECO:0000259" key="6">
    <source>
        <dbReference type="Pfam" id="PF00962"/>
    </source>
</evidence>
<evidence type="ECO:0000256" key="1">
    <source>
        <dbReference type="ARBA" id="ARBA00001947"/>
    </source>
</evidence>
<sequence>MVKKAELHVHLEGTMPPALVRQLAAGNGSIIDPTTFKSETEFAWNDFWHFLDCYDKAAAAILTKEDYRLVTYDYLARCAQEDTIYVEMFSSPDHAAEVGMSYADHLEGIAAGIEDAYKEFGIIGRIIVTCVRHFGPERALKVAAQFVGTPHPYVVGFGMGGDEAQFHPKDFAPAFRLVSEAGYPTTTHAGEFGGPESIRASLKYLSVSRLGHGVRAIEDAALIQELAEKKIPMELCPGSNVATGLYNDRRSHPFRVLMDAGCIVTLNSDDPPFFATSIGHEYEKAARNYYLSDKDLGNITRNAIFASFCDDALKEELLAKI</sequence>
<dbReference type="GO" id="GO:0019239">
    <property type="term" value="F:deaminase activity"/>
    <property type="evidence" value="ECO:0007669"/>
    <property type="project" value="InterPro"/>
</dbReference>
<dbReference type="SUPFAM" id="SSF51556">
    <property type="entry name" value="Metallo-dependent hydrolases"/>
    <property type="match status" value="1"/>
</dbReference>
<dbReference type="GO" id="GO:0016814">
    <property type="term" value="F:hydrolase activity, acting on carbon-nitrogen (but not peptide) bonds, in cyclic amidines"/>
    <property type="evidence" value="ECO:0007669"/>
    <property type="project" value="UniProtKB-ARBA"/>
</dbReference>
<evidence type="ECO:0000256" key="5">
    <source>
        <dbReference type="ARBA" id="ARBA00022833"/>
    </source>
</evidence>
<dbReference type="GO" id="GO:0046872">
    <property type="term" value="F:metal ion binding"/>
    <property type="evidence" value="ECO:0007669"/>
    <property type="project" value="UniProtKB-KW"/>
</dbReference>
<evidence type="ECO:0000256" key="4">
    <source>
        <dbReference type="ARBA" id="ARBA00022801"/>
    </source>
</evidence>
<protein>
    <submittedName>
        <fullName evidence="7">Adenosine deaminase</fullName>
        <ecNumber evidence="7">3.5.4.4</ecNumber>
    </submittedName>
</protein>
<dbReference type="InterPro" id="IPR032466">
    <property type="entry name" value="Metal_Hydrolase"/>
</dbReference>
<dbReference type="Proteomes" id="UP000476030">
    <property type="component" value="Unassembled WGS sequence"/>
</dbReference>
<accession>A0A6L8W9Z5</accession>
<keyword evidence="8" id="KW-1185">Reference proteome</keyword>
<keyword evidence="3" id="KW-0479">Metal-binding</keyword>
<feature type="domain" description="Adenosine deaminase" evidence="6">
    <location>
        <begin position="4"/>
        <end position="321"/>
    </location>
</feature>
<dbReference type="RefSeq" id="WP_161315800.1">
    <property type="nucleotide sequence ID" value="NZ_WTUW01000002.1"/>
</dbReference>
<dbReference type="EMBL" id="WTUW01000002">
    <property type="protein sequence ID" value="MZR31282.1"/>
    <property type="molecule type" value="Genomic_DNA"/>
</dbReference>
<dbReference type="EC" id="3.5.4.4" evidence="7"/>
<evidence type="ECO:0000256" key="2">
    <source>
        <dbReference type="ARBA" id="ARBA00006676"/>
    </source>
</evidence>
<dbReference type="Gene3D" id="3.20.20.140">
    <property type="entry name" value="Metal-dependent hydrolases"/>
    <property type="match status" value="1"/>
</dbReference>
<dbReference type="PANTHER" id="PTHR43114">
    <property type="entry name" value="ADENINE DEAMINASE"/>
    <property type="match status" value="1"/>
</dbReference>
<keyword evidence="5" id="KW-0862">Zinc</keyword>
<organism evidence="7 8">
    <name type="scientific">Sneathiella litorea</name>
    <dbReference type="NCBI Taxonomy" id="2606216"/>
    <lineage>
        <taxon>Bacteria</taxon>
        <taxon>Pseudomonadati</taxon>
        <taxon>Pseudomonadota</taxon>
        <taxon>Alphaproteobacteria</taxon>
        <taxon>Sneathiellales</taxon>
        <taxon>Sneathiellaceae</taxon>
        <taxon>Sneathiella</taxon>
    </lineage>
</organism>